<name>A0A1H2MB80_9ACTN</name>
<sequence length="131" mass="13457">MSEVSEPLPLRAEGAAGRGASAPAVVGAVGDPVDALHEHVGRLVLAHPGILRLEPTLLGALGRGRRTGLDGVALSVHGRVVDLDVNVATRNTHQARASLIELHAQLVDLVTRHGFVPGTVEISVLAVDVGA</sequence>
<evidence type="ECO:0000313" key="2">
    <source>
        <dbReference type="Proteomes" id="UP000198825"/>
    </source>
</evidence>
<dbReference type="RefSeq" id="WP_091073990.1">
    <property type="nucleotide sequence ID" value="NZ_LT629799.1"/>
</dbReference>
<keyword evidence="2" id="KW-1185">Reference proteome</keyword>
<accession>A0A1H2MB80</accession>
<evidence type="ECO:0008006" key="3">
    <source>
        <dbReference type="Google" id="ProtNLM"/>
    </source>
</evidence>
<reference evidence="2" key="1">
    <citation type="submission" date="2016-10" db="EMBL/GenBank/DDBJ databases">
        <authorList>
            <person name="Varghese N."/>
            <person name="Submissions S."/>
        </authorList>
    </citation>
    <scope>NUCLEOTIDE SEQUENCE [LARGE SCALE GENOMIC DNA]</scope>
    <source>
        <strain evidence="2">DSM 21743</strain>
    </source>
</reference>
<gene>
    <name evidence="1" type="ORF">SAMN04488544_1621</name>
</gene>
<dbReference type="OrthoDB" id="4945940at2"/>
<proteinExistence type="predicted"/>
<dbReference type="AlphaFoldDB" id="A0A1H2MB80"/>
<dbReference type="Proteomes" id="UP000198825">
    <property type="component" value="Chromosome I"/>
</dbReference>
<dbReference type="STRING" id="546874.SAMN04488544_1621"/>
<dbReference type="EMBL" id="LT629799">
    <property type="protein sequence ID" value="SDU89726.1"/>
    <property type="molecule type" value="Genomic_DNA"/>
</dbReference>
<evidence type="ECO:0000313" key="1">
    <source>
        <dbReference type="EMBL" id="SDU89726.1"/>
    </source>
</evidence>
<protein>
    <recommendedName>
        <fullName evidence="3">Asp23 family, cell envelope-related function</fullName>
    </recommendedName>
</protein>
<organism evidence="1 2">
    <name type="scientific">Microlunatus sagamiharensis</name>
    <dbReference type="NCBI Taxonomy" id="546874"/>
    <lineage>
        <taxon>Bacteria</taxon>
        <taxon>Bacillati</taxon>
        <taxon>Actinomycetota</taxon>
        <taxon>Actinomycetes</taxon>
        <taxon>Propionibacteriales</taxon>
        <taxon>Propionibacteriaceae</taxon>
        <taxon>Microlunatus</taxon>
    </lineage>
</organism>